<organism evidence="4 5">
    <name type="scientific">Solidesulfovibrio carbinolicus</name>
    <dbReference type="NCBI Taxonomy" id="296842"/>
    <lineage>
        <taxon>Bacteria</taxon>
        <taxon>Pseudomonadati</taxon>
        <taxon>Thermodesulfobacteriota</taxon>
        <taxon>Desulfovibrionia</taxon>
        <taxon>Desulfovibrionales</taxon>
        <taxon>Desulfovibrionaceae</taxon>
        <taxon>Solidesulfovibrio</taxon>
    </lineage>
</organism>
<feature type="domain" description="Hydantoinase A/oxoprolinase" evidence="1">
    <location>
        <begin position="191"/>
        <end position="471"/>
    </location>
</feature>
<dbReference type="KEGG" id="dcb:C3Y92_12945"/>
<evidence type="ECO:0000313" key="4">
    <source>
        <dbReference type="EMBL" id="QAZ68084.1"/>
    </source>
</evidence>
<evidence type="ECO:0000259" key="2">
    <source>
        <dbReference type="Pfam" id="PF05378"/>
    </source>
</evidence>
<reference evidence="4 5" key="1">
    <citation type="submission" date="2018-02" db="EMBL/GenBank/DDBJ databases">
        <title>Genome sequence of Desulfovibrio carbinolicus DSM 3852.</title>
        <authorList>
            <person name="Wilbanks E."/>
            <person name="Skennerton C.T."/>
            <person name="Orphan V.J."/>
        </authorList>
    </citation>
    <scope>NUCLEOTIDE SEQUENCE [LARGE SCALE GENOMIC DNA]</scope>
    <source>
        <strain evidence="4 5">DSM 3852</strain>
    </source>
</reference>
<evidence type="ECO:0000259" key="3">
    <source>
        <dbReference type="Pfam" id="PF19278"/>
    </source>
</evidence>
<evidence type="ECO:0000313" key="5">
    <source>
        <dbReference type="Proteomes" id="UP000293296"/>
    </source>
</evidence>
<dbReference type="Pfam" id="PF05378">
    <property type="entry name" value="Hydant_A_N"/>
    <property type="match status" value="1"/>
</dbReference>
<feature type="domain" description="Hydantoinase/oxoprolinase N-terminal" evidence="2">
    <location>
        <begin position="4"/>
        <end position="172"/>
    </location>
</feature>
<dbReference type="Proteomes" id="UP000293296">
    <property type="component" value="Chromosome"/>
</dbReference>
<dbReference type="GO" id="GO:0005829">
    <property type="term" value="C:cytosol"/>
    <property type="evidence" value="ECO:0007669"/>
    <property type="project" value="TreeGrafter"/>
</dbReference>
<gene>
    <name evidence="4" type="ORF">C3Y92_12945</name>
</gene>
<dbReference type="PANTHER" id="PTHR11365:SF23">
    <property type="entry name" value="HYPOTHETICAL 5-OXOPROLINASE (EUROFUNG)-RELATED"/>
    <property type="match status" value="1"/>
</dbReference>
<feature type="domain" description="Acetophenone carboxylase-like C-terminal" evidence="3">
    <location>
        <begin position="514"/>
        <end position="647"/>
    </location>
</feature>
<dbReference type="GO" id="GO:0017168">
    <property type="term" value="F:5-oxoprolinase (ATP-hydrolyzing) activity"/>
    <property type="evidence" value="ECO:0007669"/>
    <property type="project" value="TreeGrafter"/>
</dbReference>
<dbReference type="Pfam" id="PF19278">
    <property type="entry name" value="Hydant_A_C"/>
    <property type="match status" value="1"/>
</dbReference>
<proteinExistence type="predicted"/>
<protein>
    <submittedName>
        <fullName evidence="4">5-oxoprolinase</fullName>
    </submittedName>
</protein>
<dbReference type="RefSeq" id="WP_129353242.1">
    <property type="nucleotide sequence ID" value="NZ_CP026538.1"/>
</dbReference>
<dbReference type="InterPro" id="IPR008040">
    <property type="entry name" value="Hydant_A_N"/>
</dbReference>
<dbReference type="GO" id="GO:0006749">
    <property type="term" value="P:glutathione metabolic process"/>
    <property type="evidence" value="ECO:0007669"/>
    <property type="project" value="TreeGrafter"/>
</dbReference>
<dbReference type="InterPro" id="IPR049517">
    <property type="entry name" value="ACX-like_C"/>
</dbReference>
<dbReference type="InterPro" id="IPR045079">
    <property type="entry name" value="Oxoprolinase-like"/>
</dbReference>
<dbReference type="InterPro" id="IPR002821">
    <property type="entry name" value="Hydantoinase_A"/>
</dbReference>
<dbReference type="OrthoDB" id="9759608at2"/>
<dbReference type="EMBL" id="CP026538">
    <property type="protein sequence ID" value="QAZ68084.1"/>
    <property type="molecule type" value="Genomic_DNA"/>
</dbReference>
<accession>A0A4P6HN79</accession>
<evidence type="ECO:0000259" key="1">
    <source>
        <dbReference type="Pfam" id="PF01968"/>
    </source>
</evidence>
<name>A0A4P6HN79_9BACT</name>
<dbReference type="PANTHER" id="PTHR11365">
    <property type="entry name" value="5-OXOPROLINASE RELATED"/>
    <property type="match status" value="1"/>
</dbReference>
<keyword evidence="5" id="KW-1185">Reference proteome</keyword>
<sequence>MAVVGVDTGGTFTDVICWTDDGFAVVKLPSSPDNPARAVLSGLARLAVPARSVMHGSTVATNALLERRGAVTAFVTNQGFEDIIAIGRQNRPELYDLASRKEPCLVPEALRFGAPGRVSAEGKVIEELSAEAIRDLVARVAASGAESAAVCLLFSFLKPEHELLLGEALAEAGLSVSLSSDILAEFREYERAATTVANAYVAPVMAGYLGDLAAGLPEGAQLCVMQSSGGLIRAETARREPVRTVLSGPAGGVVAGLAMGKAAGFDRLITFDMGGTSTDVSLLDGALSMAAETELAGLPIKTPMLDIHTVGAGGGSLARLDAGGALVVGPESAGAVPGPACYGKGDGLTVTDANLFLGRLSPDHFLGGQMPLFPQRLPELFTALGAAGGLTAVEAAEGVIAVAEAAMERAIRVISVERGHDPADFALLSYGGAGGLHAVALARLLGVKTVVVPRHPGLFSALGMLFADVVRDFSETVMAASDKTDLIEVAGLFGNLETRARQIMAEEAPGARMVLERQLDMRYQGQSHELPIRFVADPFLAFHNRHEAVFGFKHPKAVIEIVTLRIRARVITDKPQFTEAERLVAGVPAEALLGWRPLICQGAEQVAMWYDRDKLLPGSTLSGPALVAETSATTFLPPGVAAEVDGFGNLVINVDGGRAATA</sequence>
<dbReference type="Pfam" id="PF01968">
    <property type="entry name" value="Hydantoinase_A"/>
    <property type="match status" value="1"/>
</dbReference>
<dbReference type="AlphaFoldDB" id="A0A4P6HN79"/>